<gene>
    <name evidence="1" type="ORF">PVK06_028380</name>
</gene>
<proteinExistence type="predicted"/>
<name>A0ABR0P4G6_GOSAR</name>
<evidence type="ECO:0000313" key="1">
    <source>
        <dbReference type="EMBL" id="KAK5812936.1"/>
    </source>
</evidence>
<dbReference type="EMBL" id="JARKNE010000008">
    <property type="protein sequence ID" value="KAK5812936.1"/>
    <property type="molecule type" value="Genomic_DNA"/>
</dbReference>
<protein>
    <submittedName>
        <fullName evidence="1">Uncharacterized protein</fullName>
    </submittedName>
</protein>
<reference evidence="1 2" key="1">
    <citation type="submission" date="2023-03" db="EMBL/GenBank/DDBJ databases">
        <title>WGS of Gossypium arboreum.</title>
        <authorList>
            <person name="Yu D."/>
        </authorList>
    </citation>
    <scope>NUCLEOTIDE SEQUENCE [LARGE SCALE GENOMIC DNA]</scope>
    <source>
        <tissue evidence="1">Leaf</tissue>
    </source>
</reference>
<sequence length="112" mass="12471">MVMVSKVFLMELKLYRDSLCLPQGRQWSILSFTGWCFHRFNQNFVAVTAQAYGPQTISVVGVNSCAFLEPTEPSNSSARSYCSHVLAFLNTYGSYVPTTVSSINSGFLCPHM</sequence>
<accession>A0ABR0P4G6</accession>
<evidence type="ECO:0000313" key="2">
    <source>
        <dbReference type="Proteomes" id="UP001358586"/>
    </source>
</evidence>
<keyword evidence="2" id="KW-1185">Reference proteome</keyword>
<comment type="caution">
    <text evidence="1">The sequence shown here is derived from an EMBL/GenBank/DDBJ whole genome shotgun (WGS) entry which is preliminary data.</text>
</comment>
<dbReference type="Proteomes" id="UP001358586">
    <property type="component" value="Chromosome 8"/>
</dbReference>
<organism evidence="1 2">
    <name type="scientific">Gossypium arboreum</name>
    <name type="common">Tree cotton</name>
    <name type="synonym">Gossypium nanking</name>
    <dbReference type="NCBI Taxonomy" id="29729"/>
    <lineage>
        <taxon>Eukaryota</taxon>
        <taxon>Viridiplantae</taxon>
        <taxon>Streptophyta</taxon>
        <taxon>Embryophyta</taxon>
        <taxon>Tracheophyta</taxon>
        <taxon>Spermatophyta</taxon>
        <taxon>Magnoliopsida</taxon>
        <taxon>eudicotyledons</taxon>
        <taxon>Gunneridae</taxon>
        <taxon>Pentapetalae</taxon>
        <taxon>rosids</taxon>
        <taxon>malvids</taxon>
        <taxon>Malvales</taxon>
        <taxon>Malvaceae</taxon>
        <taxon>Malvoideae</taxon>
        <taxon>Gossypium</taxon>
    </lineage>
</organism>